<dbReference type="STRING" id="1348774.AB433_05960"/>
<name>A0A0G3XG94_9SPHN</name>
<dbReference type="OrthoDB" id="7365540at2"/>
<dbReference type="PATRIC" id="fig|1348774.3.peg.1249"/>
<dbReference type="InterPro" id="IPR011992">
    <property type="entry name" value="EF-hand-dom_pair"/>
</dbReference>
<proteinExistence type="predicted"/>
<dbReference type="KEGG" id="cna:AB433_05960"/>
<dbReference type="EMBL" id="CP011770">
    <property type="protein sequence ID" value="AKM09629.1"/>
    <property type="molecule type" value="Genomic_DNA"/>
</dbReference>
<organism evidence="1 2">
    <name type="scientific">Croceicoccus naphthovorans</name>
    <dbReference type="NCBI Taxonomy" id="1348774"/>
    <lineage>
        <taxon>Bacteria</taxon>
        <taxon>Pseudomonadati</taxon>
        <taxon>Pseudomonadota</taxon>
        <taxon>Alphaproteobacteria</taxon>
        <taxon>Sphingomonadales</taxon>
        <taxon>Erythrobacteraceae</taxon>
        <taxon>Croceicoccus</taxon>
    </lineage>
</organism>
<dbReference type="GO" id="GO:0005509">
    <property type="term" value="F:calcium ion binding"/>
    <property type="evidence" value="ECO:0007669"/>
    <property type="project" value="InterPro"/>
</dbReference>
<dbReference type="Proteomes" id="UP000035287">
    <property type="component" value="Chromosome"/>
</dbReference>
<dbReference type="Gene3D" id="1.10.238.10">
    <property type="entry name" value="EF-hand"/>
    <property type="match status" value="1"/>
</dbReference>
<dbReference type="InterPro" id="IPR002048">
    <property type="entry name" value="EF_hand_dom"/>
</dbReference>
<evidence type="ECO:0000313" key="2">
    <source>
        <dbReference type="Proteomes" id="UP000035287"/>
    </source>
</evidence>
<dbReference type="PROSITE" id="PS00018">
    <property type="entry name" value="EF_HAND_1"/>
    <property type="match status" value="1"/>
</dbReference>
<gene>
    <name evidence="1" type="ORF">AB433_05960</name>
</gene>
<accession>A0A0G3XG94</accession>
<dbReference type="Pfam" id="PF13202">
    <property type="entry name" value="EF-hand_5"/>
    <property type="match status" value="2"/>
</dbReference>
<sequence>MNLILPFSAVWLACAAACAAKVPAENTREAAISGYIKTVEYWDQDGDNKLSRSEMANMVDEAFQRPLNDTSTVETVVDLQTQRQAILGFYTSQDTNHDGYLTLEELLAGPLATFDCMDVDGDRRLSVDETSAGMDRCPSIDLDDFASNH</sequence>
<dbReference type="InterPro" id="IPR018247">
    <property type="entry name" value="EF_Hand_1_Ca_BS"/>
</dbReference>
<dbReference type="SUPFAM" id="SSF47473">
    <property type="entry name" value="EF-hand"/>
    <property type="match status" value="1"/>
</dbReference>
<dbReference type="RefSeq" id="WP_047820317.1">
    <property type="nucleotide sequence ID" value="NZ_CP011770.1"/>
</dbReference>
<keyword evidence="2" id="KW-1185">Reference proteome</keyword>
<evidence type="ECO:0000313" key="1">
    <source>
        <dbReference type="EMBL" id="AKM09629.1"/>
    </source>
</evidence>
<protein>
    <submittedName>
        <fullName evidence="1">Uncharacterized protein</fullName>
    </submittedName>
</protein>
<dbReference type="AlphaFoldDB" id="A0A0G3XG94"/>
<reference evidence="1 2" key="1">
    <citation type="submission" date="2015-06" db="EMBL/GenBank/DDBJ databases">
        <authorList>
            <person name="Zeng Y."/>
            <person name="Huang Y."/>
        </authorList>
    </citation>
    <scope>NUCLEOTIDE SEQUENCE [LARGE SCALE GENOMIC DNA]</scope>
    <source>
        <strain evidence="1 2">PQ-2</strain>
    </source>
</reference>